<dbReference type="SUPFAM" id="SSF55718">
    <property type="entry name" value="SCP-like"/>
    <property type="match status" value="1"/>
</dbReference>
<dbReference type="GO" id="GO:0016491">
    <property type="term" value="F:oxidoreductase activity"/>
    <property type="evidence" value="ECO:0007669"/>
    <property type="project" value="UniProtKB-KW"/>
</dbReference>
<dbReference type="RefSeq" id="XP_027197317.1">
    <property type="nucleotide sequence ID" value="XM_027341516.1"/>
</dbReference>
<evidence type="ECO:0000313" key="5">
    <source>
        <dbReference type="Proteomes" id="UP000515146"/>
    </source>
</evidence>
<name>A0A6P6XV75_DERPT</name>
<dbReference type="Gene3D" id="3.30.1050.10">
    <property type="entry name" value="SCP2 sterol-binding domain"/>
    <property type="match status" value="1"/>
</dbReference>
<keyword evidence="5" id="KW-1185">Reference proteome</keyword>
<dbReference type="OMA" id="RIIIRQA"/>
<dbReference type="InParanoid" id="A0A6P6XV75"/>
<gene>
    <name evidence="6" type="primary">LOC113791709</name>
</gene>
<dbReference type="InterPro" id="IPR051935">
    <property type="entry name" value="HSDL2"/>
</dbReference>
<dbReference type="PANTHER" id="PTHR42808">
    <property type="entry name" value="HYDROXYSTEROID DEHYDROGENASE-LIKE PROTEIN 2"/>
    <property type="match status" value="1"/>
</dbReference>
<evidence type="ECO:0000313" key="6">
    <source>
        <dbReference type="RefSeq" id="XP_027197317.1"/>
    </source>
</evidence>
<keyword evidence="2" id="KW-0521">NADP</keyword>
<sequence length="107" mass="12041">MDVLNQAKSKMTDKIKDEINAVLVFIVSGRTYLFDSHSTRPLKIESLNKSPDSFDVQMITDEETFIQMAMGKIKPTNAFMSGKLKIKGNLQLAIKAEKIFKTVNNNS</sequence>
<feature type="domain" description="SCP2" evidence="4">
    <location>
        <begin position="11"/>
        <end position="101"/>
    </location>
</feature>
<dbReference type="OrthoDB" id="5327538at2759"/>
<reference evidence="6" key="1">
    <citation type="submission" date="2025-08" db="UniProtKB">
        <authorList>
            <consortium name="RefSeq"/>
        </authorList>
    </citation>
    <scope>IDENTIFICATION</scope>
    <source>
        <strain evidence="6">Airmid</strain>
    </source>
</reference>
<evidence type="ECO:0000259" key="4">
    <source>
        <dbReference type="Pfam" id="PF02036"/>
    </source>
</evidence>
<dbReference type="Proteomes" id="UP000515146">
    <property type="component" value="Unplaced"/>
</dbReference>
<keyword evidence="3" id="KW-0560">Oxidoreductase</keyword>
<dbReference type="InterPro" id="IPR036527">
    <property type="entry name" value="SCP2_sterol-bd_dom_sf"/>
</dbReference>
<dbReference type="PANTHER" id="PTHR42808:SF3">
    <property type="entry name" value="HYDROXYSTEROID DEHYDROGENASE-LIKE PROTEIN 2"/>
    <property type="match status" value="1"/>
</dbReference>
<protein>
    <submittedName>
        <fullName evidence="6">Hydroxysteroid dehydrogenase-like protein 2</fullName>
    </submittedName>
</protein>
<dbReference type="Pfam" id="PF02036">
    <property type="entry name" value="SCP2"/>
    <property type="match status" value="1"/>
</dbReference>
<evidence type="ECO:0000256" key="3">
    <source>
        <dbReference type="ARBA" id="ARBA00023002"/>
    </source>
</evidence>
<dbReference type="KEGG" id="dpte:113791709"/>
<proteinExistence type="inferred from homology"/>
<evidence type="ECO:0000256" key="1">
    <source>
        <dbReference type="ARBA" id="ARBA00006484"/>
    </source>
</evidence>
<comment type="similarity">
    <text evidence="1">Belongs to the short-chain dehydrogenases/reductases (SDR) family.</text>
</comment>
<evidence type="ECO:0000256" key="2">
    <source>
        <dbReference type="ARBA" id="ARBA00022857"/>
    </source>
</evidence>
<accession>A0A6P6XV75</accession>
<dbReference type="InterPro" id="IPR003033">
    <property type="entry name" value="SCP2_sterol-bd_dom"/>
</dbReference>
<organism evidence="5 6">
    <name type="scientific">Dermatophagoides pteronyssinus</name>
    <name type="common">European house dust mite</name>
    <dbReference type="NCBI Taxonomy" id="6956"/>
    <lineage>
        <taxon>Eukaryota</taxon>
        <taxon>Metazoa</taxon>
        <taxon>Ecdysozoa</taxon>
        <taxon>Arthropoda</taxon>
        <taxon>Chelicerata</taxon>
        <taxon>Arachnida</taxon>
        <taxon>Acari</taxon>
        <taxon>Acariformes</taxon>
        <taxon>Sarcoptiformes</taxon>
        <taxon>Astigmata</taxon>
        <taxon>Psoroptidia</taxon>
        <taxon>Analgoidea</taxon>
        <taxon>Pyroglyphidae</taxon>
        <taxon>Dermatophagoidinae</taxon>
        <taxon>Dermatophagoides</taxon>
    </lineage>
</organism>
<dbReference type="AlphaFoldDB" id="A0A6P6XV75"/>